<reference evidence="1" key="2">
    <citation type="submission" date="2025-09" db="UniProtKB">
        <authorList>
            <consortium name="EnsemblPlants"/>
        </authorList>
    </citation>
    <scope>IDENTIFICATION</scope>
</reference>
<dbReference type="EnsemblPlants" id="AVESA.00010b.r2.4DG0731240.1">
    <property type="protein sequence ID" value="AVESA.00010b.r2.4DG0731240.1.CDS.1"/>
    <property type="gene ID" value="AVESA.00010b.r2.4DG0731240"/>
</dbReference>
<reference evidence="1" key="1">
    <citation type="submission" date="2021-05" db="EMBL/GenBank/DDBJ databases">
        <authorList>
            <person name="Scholz U."/>
            <person name="Mascher M."/>
            <person name="Fiebig A."/>
        </authorList>
    </citation>
    <scope>NUCLEOTIDE SEQUENCE [LARGE SCALE GENOMIC DNA]</scope>
</reference>
<keyword evidence="2" id="KW-1185">Reference proteome</keyword>
<evidence type="ECO:0000313" key="2">
    <source>
        <dbReference type="Proteomes" id="UP001732700"/>
    </source>
</evidence>
<proteinExistence type="predicted"/>
<dbReference type="Proteomes" id="UP001732700">
    <property type="component" value="Chromosome 4D"/>
</dbReference>
<sequence length="240" mass="26165">MMQSLPPKFAARLDIPPGFAIATLRDPAGRSWHVDLDPRRPCFTGTGWRSFLAATGVSAGHLLVFEHLGGLLFNVEPFDASGCSLDVLAHDRQHVVARTACSRSVPDDDHDADVQSDYNINNNSSPMAPSAPVAKKRKRSPCGRRSTPECGDDDEHLLRCTIERPSHLHYLYLTKALCNRMGWTASRTAQLSVVAGRGERRWLVAVKVSDKGGMMVTGWADFAKDNASGSRTPASSGHPF</sequence>
<accession>A0ACD5X335</accession>
<organism evidence="1 2">
    <name type="scientific">Avena sativa</name>
    <name type="common">Oat</name>
    <dbReference type="NCBI Taxonomy" id="4498"/>
    <lineage>
        <taxon>Eukaryota</taxon>
        <taxon>Viridiplantae</taxon>
        <taxon>Streptophyta</taxon>
        <taxon>Embryophyta</taxon>
        <taxon>Tracheophyta</taxon>
        <taxon>Spermatophyta</taxon>
        <taxon>Magnoliopsida</taxon>
        <taxon>Liliopsida</taxon>
        <taxon>Poales</taxon>
        <taxon>Poaceae</taxon>
        <taxon>BOP clade</taxon>
        <taxon>Pooideae</taxon>
        <taxon>Poodae</taxon>
        <taxon>Poeae</taxon>
        <taxon>Poeae Chloroplast Group 1 (Aveneae type)</taxon>
        <taxon>Aveninae</taxon>
        <taxon>Avena</taxon>
    </lineage>
</organism>
<name>A0ACD5X335_AVESA</name>
<evidence type="ECO:0000313" key="1">
    <source>
        <dbReference type="EnsemblPlants" id="AVESA.00010b.r2.4DG0731240.1.CDS.1"/>
    </source>
</evidence>
<protein>
    <submittedName>
        <fullName evidence="1">Uncharacterized protein</fullName>
    </submittedName>
</protein>